<feature type="DNA-binding region" description="H-T-H motif" evidence="2">
    <location>
        <begin position="29"/>
        <end position="48"/>
    </location>
</feature>
<dbReference type="PROSITE" id="PS50977">
    <property type="entry name" value="HTH_TETR_2"/>
    <property type="match status" value="1"/>
</dbReference>
<organism evidence="4 5">
    <name type="scientific">Nocardia testacea</name>
    <dbReference type="NCBI Taxonomy" id="248551"/>
    <lineage>
        <taxon>Bacteria</taxon>
        <taxon>Bacillati</taxon>
        <taxon>Actinomycetota</taxon>
        <taxon>Actinomycetes</taxon>
        <taxon>Mycobacteriales</taxon>
        <taxon>Nocardiaceae</taxon>
        <taxon>Nocardia</taxon>
    </lineage>
</organism>
<dbReference type="PANTHER" id="PTHR30055:SF148">
    <property type="entry name" value="TETR-FAMILY TRANSCRIPTIONAL REGULATOR"/>
    <property type="match status" value="1"/>
</dbReference>
<dbReference type="Proteomes" id="UP001611494">
    <property type="component" value="Unassembled WGS sequence"/>
</dbReference>
<name>A0ABW7VV03_9NOCA</name>
<sequence>MTEAPAPRDERITAATLELLRAKGPKAVTVEAVAALSGVAKTTIYRRYSNRGDMLTSSLSSIAEPEPPPENATLPAVLRWVVEQSLHVAATSIGAGGVAALLTDDDPEFTALIRALLVQHRHHLTEALSAAFAATTPRADLDADTVLDMIVGAYLAETARSGGIRDDFGERVLSVIGCAITAGTPNR</sequence>
<evidence type="ECO:0000313" key="5">
    <source>
        <dbReference type="Proteomes" id="UP001611494"/>
    </source>
</evidence>
<keyword evidence="5" id="KW-1185">Reference proteome</keyword>
<dbReference type="Gene3D" id="1.10.357.10">
    <property type="entry name" value="Tetracycline Repressor, domain 2"/>
    <property type="match status" value="1"/>
</dbReference>
<dbReference type="Pfam" id="PF00440">
    <property type="entry name" value="TetR_N"/>
    <property type="match status" value="1"/>
</dbReference>
<evidence type="ECO:0000256" key="2">
    <source>
        <dbReference type="PROSITE-ProRule" id="PRU00335"/>
    </source>
</evidence>
<dbReference type="RefSeq" id="WP_397061388.1">
    <property type="nucleotide sequence ID" value="NZ_JBIRYL010000001.1"/>
</dbReference>
<evidence type="ECO:0000313" key="4">
    <source>
        <dbReference type="EMBL" id="MFI2230091.1"/>
    </source>
</evidence>
<dbReference type="EMBL" id="JBIRYL010000001">
    <property type="protein sequence ID" value="MFI2230091.1"/>
    <property type="molecule type" value="Genomic_DNA"/>
</dbReference>
<dbReference type="InterPro" id="IPR036271">
    <property type="entry name" value="Tet_transcr_reg_TetR-rel_C_sf"/>
</dbReference>
<dbReference type="InterPro" id="IPR009057">
    <property type="entry name" value="Homeodomain-like_sf"/>
</dbReference>
<comment type="caution">
    <text evidence="4">The sequence shown here is derived from an EMBL/GenBank/DDBJ whole genome shotgun (WGS) entry which is preliminary data.</text>
</comment>
<keyword evidence="1 2" id="KW-0238">DNA-binding</keyword>
<protein>
    <submittedName>
        <fullName evidence="4">TetR/AcrR family transcriptional regulator</fullName>
    </submittedName>
</protein>
<dbReference type="PANTHER" id="PTHR30055">
    <property type="entry name" value="HTH-TYPE TRANSCRIPTIONAL REGULATOR RUTR"/>
    <property type="match status" value="1"/>
</dbReference>
<dbReference type="InterPro" id="IPR050109">
    <property type="entry name" value="HTH-type_TetR-like_transc_reg"/>
</dbReference>
<proteinExistence type="predicted"/>
<accession>A0ABW7VV03</accession>
<evidence type="ECO:0000256" key="1">
    <source>
        <dbReference type="ARBA" id="ARBA00023125"/>
    </source>
</evidence>
<dbReference type="Gene3D" id="1.10.10.60">
    <property type="entry name" value="Homeodomain-like"/>
    <property type="match status" value="1"/>
</dbReference>
<dbReference type="SUPFAM" id="SSF48498">
    <property type="entry name" value="Tetracyclin repressor-like, C-terminal domain"/>
    <property type="match status" value="1"/>
</dbReference>
<gene>
    <name evidence="4" type="ORF">ACH49Z_09595</name>
</gene>
<dbReference type="InterPro" id="IPR001647">
    <property type="entry name" value="HTH_TetR"/>
</dbReference>
<evidence type="ECO:0000259" key="3">
    <source>
        <dbReference type="PROSITE" id="PS50977"/>
    </source>
</evidence>
<feature type="domain" description="HTH tetR-type" evidence="3">
    <location>
        <begin position="6"/>
        <end position="66"/>
    </location>
</feature>
<dbReference type="SUPFAM" id="SSF46689">
    <property type="entry name" value="Homeodomain-like"/>
    <property type="match status" value="1"/>
</dbReference>
<reference evidence="4 5" key="1">
    <citation type="submission" date="2024-10" db="EMBL/GenBank/DDBJ databases">
        <title>The Natural Products Discovery Center: Release of the First 8490 Sequenced Strains for Exploring Actinobacteria Biosynthetic Diversity.</title>
        <authorList>
            <person name="Kalkreuter E."/>
            <person name="Kautsar S.A."/>
            <person name="Yang D."/>
            <person name="Bader C.D."/>
            <person name="Teijaro C.N."/>
            <person name="Fluegel L."/>
            <person name="Davis C.M."/>
            <person name="Simpson J.R."/>
            <person name="Lauterbach L."/>
            <person name="Steele A.D."/>
            <person name="Gui C."/>
            <person name="Meng S."/>
            <person name="Li G."/>
            <person name="Viehrig K."/>
            <person name="Ye F."/>
            <person name="Su P."/>
            <person name="Kiefer A.F."/>
            <person name="Nichols A."/>
            <person name="Cepeda A.J."/>
            <person name="Yan W."/>
            <person name="Fan B."/>
            <person name="Jiang Y."/>
            <person name="Adhikari A."/>
            <person name="Zheng C.-J."/>
            <person name="Schuster L."/>
            <person name="Cowan T.M."/>
            <person name="Smanski M.J."/>
            <person name="Chevrette M.G."/>
            <person name="De Carvalho L.P.S."/>
            <person name="Shen B."/>
        </authorList>
    </citation>
    <scope>NUCLEOTIDE SEQUENCE [LARGE SCALE GENOMIC DNA]</scope>
    <source>
        <strain evidence="4 5">NPDC019377</strain>
    </source>
</reference>